<proteinExistence type="predicted"/>
<protein>
    <submittedName>
        <fullName evidence="1">Uncharacterized protein</fullName>
    </submittedName>
</protein>
<name>A0AAD7JXS5_9AGAR</name>
<sequence>MAMLTICTQSADSESRRAERRLMMKDRSVSMERDGRGGKNSEWGHDTSMECAFSPLCAQGSGLRETYAAQRSSSTTSYPISLFSADACLCLRVEDHLRSRRAALPSQKRGCACKLWILRKRSAGFPEIRSSTRRDGVEECAIGYPQIPPHLGGVAFWSVLCLEGLFTSDTIVDSGQRLVCVDVSRGIPELRSCNENLFKIIRAITALLPNLTFPSTQHPRGYVHPALVLLITMPDPAHLLNKWFRRYRKP</sequence>
<dbReference type="Proteomes" id="UP001215280">
    <property type="component" value="Unassembled WGS sequence"/>
</dbReference>
<accession>A0AAD7JXS5</accession>
<comment type="caution">
    <text evidence="1">The sequence shown here is derived from an EMBL/GenBank/DDBJ whole genome shotgun (WGS) entry which is preliminary data.</text>
</comment>
<evidence type="ECO:0000313" key="1">
    <source>
        <dbReference type="EMBL" id="KAJ7774144.1"/>
    </source>
</evidence>
<dbReference type="EMBL" id="JARJLG010000016">
    <property type="protein sequence ID" value="KAJ7774144.1"/>
    <property type="molecule type" value="Genomic_DNA"/>
</dbReference>
<keyword evidence="2" id="KW-1185">Reference proteome</keyword>
<gene>
    <name evidence="1" type="ORF">DFH07DRAFT_767358</name>
</gene>
<reference evidence="1" key="1">
    <citation type="submission" date="2023-03" db="EMBL/GenBank/DDBJ databases">
        <title>Massive genome expansion in bonnet fungi (Mycena s.s.) driven by repeated elements and novel gene families across ecological guilds.</title>
        <authorList>
            <consortium name="Lawrence Berkeley National Laboratory"/>
            <person name="Harder C.B."/>
            <person name="Miyauchi S."/>
            <person name="Viragh M."/>
            <person name="Kuo A."/>
            <person name="Thoen E."/>
            <person name="Andreopoulos B."/>
            <person name="Lu D."/>
            <person name="Skrede I."/>
            <person name="Drula E."/>
            <person name="Henrissat B."/>
            <person name="Morin E."/>
            <person name="Kohler A."/>
            <person name="Barry K."/>
            <person name="LaButti K."/>
            <person name="Morin E."/>
            <person name="Salamov A."/>
            <person name="Lipzen A."/>
            <person name="Mereny Z."/>
            <person name="Hegedus B."/>
            <person name="Baldrian P."/>
            <person name="Stursova M."/>
            <person name="Weitz H."/>
            <person name="Taylor A."/>
            <person name="Grigoriev I.V."/>
            <person name="Nagy L.G."/>
            <person name="Martin F."/>
            <person name="Kauserud H."/>
        </authorList>
    </citation>
    <scope>NUCLEOTIDE SEQUENCE</scope>
    <source>
        <strain evidence="1">CBHHK188m</strain>
    </source>
</reference>
<evidence type="ECO:0000313" key="2">
    <source>
        <dbReference type="Proteomes" id="UP001215280"/>
    </source>
</evidence>
<organism evidence="1 2">
    <name type="scientific">Mycena maculata</name>
    <dbReference type="NCBI Taxonomy" id="230809"/>
    <lineage>
        <taxon>Eukaryota</taxon>
        <taxon>Fungi</taxon>
        <taxon>Dikarya</taxon>
        <taxon>Basidiomycota</taxon>
        <taxon>Agaricomycotina</taxon>
        <taxon>Agaricomycetes</taxon>
        <taxon>Agaricomycetidae</taxon>
        <taxon>Agaricales</taxon>
        <taxon>Marasmiineae</taxon>
        <taxon>Mycenaceae</taxon>
        <taxon>Mycena</taxon>
    </lineage>
</organism>
<dbReference type="AlphaFoldDB" id="A0AAD7JXS5"/>